<evidence type="ECO:0000256" key="1">
    <source>
        <dbReference type="SAM" id="MobiDB-lite"/>
    </source>
</evidence>
<dbReference type="AlphaFoldDB" id="X0N8E1"/>
<name>X0N8E1_FUSOX</name>
<organism evidence="2">
    <name type="scientific">Fusarium oxysporum f. sp. vasinfectum 25433</name>
    <dbReference type="NCBI Taxonomy" id="1089449"/>
    <lineage>
        <taxon>Eukaryota</taxon>
        <taxon>Fungi</taxon>
        <taxon>Dikarya</taxon>
        <taxon>Ascomycota</taxon>
        <taxon>Pezizomycotina</taxon>
        <taxon>Sordariomycetes</taxon>
        <taxon>Hypocreomycetidae</taxon>
        <taxon>Hypocreales</taxon>
        <taxon>Nectriaceae</taxon>
        <taxon>Fusarium</taxon>
        <taxon>Fusarium oxysporum species complex</taxon>
    </lineage>
</organism>
<feature type="region of interest" description="Disordered" evidence="1">
    <location>
        <begin position="1"/>
        <end position="35"/>
    </location>
</feature>
<feature type="compositionally biased region" description="Basic and acidic residues" evidence="1">
    <location>
        <begin position="1"/>
        <end position="22"/>
    </location>
</feature>
<dbReference type="HOGENOM" id="CLU_3106412_0_0_1"/>
<dbReference type="Proteomes" id="UP000030701">
    <property type="component" value="Unassembled WGS sequence"/>
</dbReference>
<gene>
    <name evidence="2" type="ORF">FOTG_05177</name>
</gene>
<evidence type="ECO:0000313" key="2">
    <source>
        <dbReference type="EMBL" id="EXM28905.1"/>
    </source>
</evidence>
<proteinExistence type="predicted"/>
<protein>
    <submittedName>
        <fullName evidence="2">Uncharacterized protein</fullName>
    </submittedName>
</protein>
<reference evidence="2" key="2">
    <citation type="submission" date="2012-05" db="EMBL/GenBank/DDBJ databases">
        <title>The Genome Annotation of Fusarium oxysporum Cotton.</title>
        <authorList>
            <consortium name="The Broad Institute Genomics Platform"/>
            <person name="Ma L.-J."/>
            <person name="Corby-Kistler H."/>
            <person name="Broz K."/>
            <person name="Gale L.R."/>
            <person name="Jonkers W."/>
            <person name="O'Donnell K."/>
            <person name="Ploetz R."/>
            <person name="Steinberg C."/>
            <person name="Schwartz D.C."/>
            <person name="VanEtten H."/>
            <person name="Zhou S."/>
            <person name="Young S.K."/>
            <person name="Zeng Q."/>
            <person name="Gargeya S."/>
            <person name="Fitzgerald M."/>
            <person name="Abouelleil A."/>
            <person name="Alvarado L."/>
            <person name="Chapman S.B."/>
            <person name="Gainer-Dewar J."/>
            <person name="Goldberg J."/>
            <person name="Griggs A."/>
            <person name="Gujja S."/>
            <person name="Hansen M."/>
            <person name="Howarth C."/>
            <person name="Imamovic A."/>
            <person name="Ireland A."/>
            <person name="Larimer J."/>
            <person name="McCowan C."/>
            <person name="Murphy C."/>
            <person name="Pearson M."/>
            <person name="Poon T.W."/>
            <person name="Priest M."/>
            <person name="Roberts A."/>
            <person name="Saif S."/>
            <person name="Shea T."/>
            <person name="Sykes S."/>
            <person name="Wortman J."/>
            <person name="Nusbaum C."/>
            <person name="Birren B."/>
        </authorList>
    </citation>
    <scope>NUCLEOTIDE SEQUENCE</scope>
    <source>
        <strain evidence="2">25433</strain>
    </source>
</reference>
<sequence length="51" mass="6028">MRKYGWPDEHQRKGLRHSEEQACGRLTRKGEEESELETQAALVIRWISSED</sequence>
<accession>X0N8E1</accession>
<dbReference type="EMBL" id="JH657926">
    <property type="protein sequence ID" value="EXM28905.1"/>
    <property type="molecule type" value="Genomic_DNA"/>
</dbReference>
<reference evidence="2" key="1">
    <citation type="submission" date="2011-11" db="EMBL/GenBank/DDBJ databases">
        <title>The Genome Sequence of Fusarium oxysporum Cotton.</title>
        <authorList>
            <consortium name="The Broad Institute Genome Sequencing Platform"/>
            <person name="Ma L.-J."/>
            <person name="Gale L.R."/>
            <person name="Schwartz D.C."/>
            <person name="Zhou S."/>
            <person name="Corby-Kistler H."/>
            <person name="Young S.K."/>
            <person name="Zeng Q."/>
            <person name="Gargeya S."/>
            <person name="Fitzgerald M."/>
            <person name="Haas B."/>
            <person name="Abouelleil A."/>
            <person name="Alvarado L."/>
            <person name="Arachchi H.M."/>
            <person name="Berlin A."/>
            <person name="Brown A."/>
            <person name="Chapman S.B."/>
            <person name="Chen Z."/>
            <person name="Dunbar C."/>
            <person name="Freedman E."/>
            <person name="Gearin G."/>
            <person name="Goldberg J."/>
            <person name="Griggs A."/>
            <person name="Gujja S."/>
            <person name="Heiman D."/>
            <person name="Howarth C."/>
            <person name="Larson L."/>
            <person name="Lui A."/>
            <person name="MacDonald P.J.P."/>
            <person name="Montmayeur A."/>
            <person name="Murphy C."/>
            <person name="Neiman D."/>
            <person name="Pearson M."/>
            <person name="Priest M."/>
            <person name="Roberts A."/>
            <person name="Saif S."/>
            <person name="Shea T."/>
            <person name="Shenoy N."/>
            <person name="Sisk P."/>
            <person name="Stolte C."/>
            <person name="Sykes S."/>
            <person name="Wortman J."/>
            <person name="Nusbaum C."/>
            <person name="Birren B."/>
        </authorList>
    </citation>
    <scope>NUCLEOTIDE SEQUENCE [LARGE SCALE GENOMIC DNA]</scope>
    <source>
        <strain evidence="2">25433</strain>
    </source>
</reference>